<dbReference type="InterPro" id="IPR022357">
    <property type="entry name" value="MIP_CS"/>
</dbReference>
<feature type="transmembrane region" description="Helical" evidence="10">
    <location>
        <begin position="198"/>
        <end position="220"/>
    </location>
</feature>
<evidence type="ECO:0000256" key="3">
    <source>
        <dbReference type="ARBA" id="ARBA00022448"/>
    </source>
</evidence>
<keyword evidence="4" id="KW-1003">Cell membrane</keyword>
<evidence type="ECO:0000256" key="1">
    <source>
        <dbReference type="ARBA" id="ARBA00004651"/>
    </source>
</evidence>
<reference evidence="11 12" key="1">
    <citation type="submission" date="2024-09" db="EMBL/GenBank/DDBJ databases">
        <authorList>
            <person name="Sun Q."/>
            <person name="Mori K."/>
        </authorList>
    </citation>
    <scope>NUCLEOTIDE SEQUENCE [LARGE SCALE GENOMIC DNA]</scope>
    <source>
        <strain evidence="11 12">TBRC 2205</strain>
    </source>
</reference>
<dbReference type="InterPro" id="IPR034294">
    <property type="entry name" value="Aquaporin_transptr"/>
</dbReference>
<keyword evidence="5 8" id="KW-0812">Transmembrane</keyword>
<keyword evidence="7 10" id="KW-0472">Membrane</keyword>
<dbReference type="InterPro" id="IPR023271">
    <property type="entry name" value="Aquaporin-like"/>
</dbReference>
<accession>A0ABV6NVV5</accession>
<evidence type="ECO:0000256" key="9">
    <source>
        <dbReference type="SAM" id="MobiDB-lite"/>
    </source>
</evidence>
<feature type="transmembrane region" description="Helical" evidence="10">
    <location>
        <begin position="7"/>
        <end position="28"/>
    </location>
</feature>
<dbReference type="EMBL" id="JBHLUE010000004">
    <property type="protein sequence ID" value="MFC0564183.1"/>
    <property type="molecule type" value="Genomic_DNA"/>
</dbReference>
<evidence type="ECO:0000313" key="11">
    <source>
        <dbReference type="EMBL" id="MFC0564183.1"/>
    </source>
</evidence>
<dbReference type="InterPro" id="IPR000425">
    <property type="entry name" value="MIP"/>
</dbReference>
<dbReference type="RefSeq" id="WP_377337128.1">
    <property type="nucleotide sequence ID" value="NZ_JBHLUE010000004.1"/>
</dbReference>
<evidence type="ECO:0000256" key="8">
    <source>
        <dbReference type="RuleBase" id="RU000477"/>
    </source>
</evidence>
<dbReference type="SUPFAM" id="SSF81338">
    <property type="entry name" value="Aquaporin-like"/>
    <property type="match status" value="1"/>
</dbReference>
<evidence type="ECO:0000256" key="4">
    <source>
        <dbReference type="ARBA" id="ARBA00022475"/>
    </source>
</evidence>
<dbReference type="Pfam" id="PF00230">
    <property type="entry name" value="MIP"/>
    <property type="match status" value="1"/>
</dbReference>
<dbReference type="PROSITE" id="PS00221">
    <property type="entry name" value="MIP"/>
    <property type="match status" value="1"/>
</dbReference>
<feature type="transmembrane region" description="Helical" evidence="10">
    <location>
        <begin position="74"/>
        <end position="101"/>
    </location>
</feature>
<feature type="transmembrane region" description="Helical" evidence="10">
    <location>
        <begin position="157"/>
        <end position="178"/>
    </location>
</feature>
<comment type="similarity">
    <text evidence="2 8">Belongs to the MIP/aquaporin (TC 1.A.8) family.</text>
</comment>
<feature type="compositionally biased region" description="Basic and acidic residues" evidence="9">
    <location>
        <begin position="225"/>
        <end position="234"/>
    </location>
</feature>
<feature type="region of interest" description="Disordered" evidence="9">
    <location>
        <begin position="225"/>
        <end position="248"/>
    </location>
</feature>
<dbReference type="Gene3D" id="1.20.1080.10">
    <property type="entry name" value="Glycerol uptake facilitator protein"/>
    <property type="match status" value="1"/>
</dbReference>
<organism evidence="11 12">
    <name type="scientific">Plantactinospora siamensis</name>
    <dbReference type="NCBI Taxonomy" id="555372"/>
    <lineage>
        <taxon>Bacteria</taxon>
        <taxon>Bacillati</taxon>
        <taxon>Actinomycetota</taxon>
        <taxon>Actinomycetes</taxon>
        <taxon>Micromonosporales</taxon>
        <taxon>Micromonosporaceae</taxon>
        <taxon>Plantactinospora</taxon>
    </lineage>
</organism>
<comment type="caution">
    <text evidence="11">The sequence shown here is derived from an EMBL/GenBank/DDBJ whole genome shotgun (WGS) entry which is preliminary data.</text>
</comment>
<evidence type="ECO:0000256" key="7">
    <source>
        <dbReference type="ARBA" id="ARBA00023136"/>
    </source>
</evidence>
<feature type="transmembrane region" description="Helical" evidence="10">
    <location>
        <begin position="34"/>
        <end position="53"/>
    </location>
</feature>
<evidence type="ECO:0000256" key="5">
    <source>
        <dbReference type="ARBA" id="ARBA00022692"/>
    </source>
</evidence>
<protein>
    <submittedName>
        <fullName evidence="11">MIP/aquaporin family protein</fullName>
    </submittedName>
</protein>
<evidence type="ECO:0000256" key="6">
    <source>
        <dbReference type="ARBA" id="ARBA00022989"/>
    </source>
</evidence>
<name>A0ABV6NVV5_9ACTN</name>
<gene>
    <name evidence="11" type="ORF">ACFFHU_08395</name>
</gene>
<keyword evidence="12" id="KW-1185">Reference proteome</keyword>
<evidence type="ECO:0000256" key="10">
    <source>
        <dbReference type="SAM" id="Phobius"/>
    </source>
</evidence>
<evidence type="ECO:0000256" key="2">
    <source>
        <dbReference type="ARBA" id="ARBA00006175"/>
    </source>
</evidence>
<comment type="subcellular location">
    <subcellularLocation>
        <location evidence="1">Cell membrane</location>
        <topology evidence="1">Multi-pass membrane protein</topology>
    </subcellularLocation>
</comment>
<evidence type="ECO:0000313" key="12">
    <source>
        <dbReference type="Proteomes" id="UP001589894"/>
    </source>
</evidence>
<dbReference type="PANTHER" id="PTHR19139">
    <property type="entry name" value="AQUAPORIN TRANSPORTER"/>
    <property type="match status" value="1"/>
</dbReference>
<dbReference type="Proteomes" id="UP001589894">
    <property type="component" value="Unassembled WGS sequence"/>
</dbReference>
<dbReference type="PANTHER" id="PTHR19139:SF199">
    <property type="entry name" value="MIP17260P"/>
    <property type="match status" value="1"/>
</dbReference>
<feature type="transmembrane region" description="Helical" evidence="10">
    <location>
        <begin position="121"/>
        <end position="145"/>
    </location>
</feature>
<sequence length="248" mass="25706">MESPKRYAAEFLGTLLLVFFGVGSAIAALVEGGVVVVALTFGFIMLVLAYVLGPLSGSHLNPAVTLGILISGKITVAGAVAYWIAQFLGSVLASFILWALVHWGGVTDQTGRLGSNAYGTNINLGGAMVLETILTFLFVLTVLVVTSRKEYAGFAGLAMGIALAVANLVGITLDGASVNPARSFGPALFDGGKPLSQLWVFILFPLLGGLLAALVAPLILSGPETRHGPHHPDNRPSPQVPPTGGDYR</sequence>
<proteinExistence type="inferred from homology"/>
<dbReference type="PRINTS" id="PR00783">
    <property type="entry name" value="MINTRINSICP"/>
</dbReference>
<keyword evidence="6 10" id="KW-1133">Transmembrane helix</keyword>
<keyword evidence="3 8" id="KW-0813">Transport</keyword>